<reference evidence="2" key="1">
    <citation type="submission" date="2015-04" db="EMBL/GenBank/DDBJ databases">
        <title>The genome sequence of the plant pathogenic Rhizarian Plasmodiophora brassicae reveals insights in its biotrophic life cycle and the origin of chitin synthesis.</title>
        <authorList>
            <person name="Schwelm A."/>
            <person name="Fogelqvist J."/>
            <person name="Knaust A."/>
            <person name="Julke S."/>
            <person name="Lilja T."/>
            <person name="Dhandapani V."/>
            <person name="Bonilla-Rosso G."/>
            <person name="Karlsson M."/>
            <person name="Shevchenko A."/>
            <person name="Choi S.R."/>
            <person name="Kim H.G."/>
            <person name="Park J.Y."/>
            <person name="Lim Y.P."/>
            <person name="Ludwig-Muller J."/>
            <person name="Dixelius C."/>
        </authorList>
    </citation>
    <scope>NUCLEOTIDE SEQUENCE</scope>
    <source>
        <tissue evidence="2">Potato root galls</tissue>
    </source>
</reference>
<proteinExistence type="predicted"/>
<protein>
    <submittedName>
        <fullName evidence="2">Uncharacterized protein</fullName>
    </submittedName>
</protein>
<evidence type="ECO:0000256" key="1">
    <source>
        <dbReference type="SAM" id="MobiDB-lite"/>
    </source>
</evidence>
<evidence type="ECO:0000313" key="2">
    <source>
        <dbReference type="EMBL" id="CRZ12308.1"/>
    </source>
</evidence>
<sequence length="115" mass="13198">SPSVSTNRNHSRSVHHSKDRSRRHRSRSVSGFAQRRRSSSPSVSTNPQSLSELNNVLHAFFKDSYATFSSMQSAIERHGINNGVIICRRGTHKMDKVRAMRLFNCDDVIQRGYFY</sequence>
<feature type="non-terminal residue" evidence="2">
    <location>
        <position position="115"/>
    </location>
</feature>
<organism evidence="2">
    <name type="scientific">Spongospora subterranea</name>
    <dbReference type="NCBI Taxonomy" id="70186"/>
    <lineage>
        <taxon>Eukaryota</taxon>
        <taxon>Sar</taxon>
        <taxon>Rhizaria</taxon>
        <taxon>Endomyxa</taxon>
        <taxon>Phytomyxea</taxon>
        <taxon>Plasmodiophorida</taxon>
        <taxon>Plasmodiophoridae</taxon>
        <taxon>Spongospora</taxon>
    </lineage>
</organism>
<feature type="compositionally biased region" description="Low complexity" evidence="1">
    <location>
        <begin position="39"/>
        <end position="49"/>
    </location>
</feature>
<name>A0A0H5RE84_9EUKA</name>
<dbReference type="AlphaFoldDB" id="A0A0H5RE84"/>
<feature type="region of interest" description="Disordered" evidence="1">
    <location>
        <begin position="1"/>
        <end position="49"/>
    </location>
</feature>
<accession>A0A0H5RE84</accession>
<feature type="non-terminal residue" evidence="2">
    <location>
        <position position="1"/>
    </location>
</feature>
<dbReference type="EMBL" id="HACM01011866">
    <property type="protein sequence ID" value="CRZ12308.1"/>
    <property type="molecule type" value="Transcribed_RNA"/>
</dbReference>
<feature type="compositionally biased region" description="Basic residues" evidence="1">
    <location>
        <begin position="9"/>
        <end position="27"/>
    </location>
</feature>